<protein>
    <submittedName>
        <fullName evidence="1">Uncharacterized protein</fullName>
    </submittedName>
</protein>
<dbReference type="RefSeq" id="WP_380912826.1">
    <property type="nucleotide sequence ID" value="NZ_JBHTLS010000131.1"/>
</dbReference>
<reference evidence="2" key="1">
    <citation type="journal article" date="2019" name="Int. J. Syst. Evol. Microbiol.">
        <title>The Global Catalogue of Microorganisms (GCM) 10K type strain sequencing project: providing services to taxonomists for standard genome sequencing and annotation.</title>
        <authorList>
            <consortium name="The Broad Institute Genomics Platform"/>
            <consortium name="The Broad Institute Genome Sequencing Center for Infectious Disease"/>
            <person name="Wu L."/>
            <person name="Ma J."/>
        </authorList>
    </citation>
    <scope>NUCLEOTIDE SEQUENCE [LARGE SCALE GENOMIC DNA]</scope>
    <source>
        <strain evidence="2">CCUG 54329</strain>
    </source>
</reference>
<dbReference type="EMBL" id="JBHTLS010000131">
    <property type="protein sequence ID" value="MFD1106283.1"/>
    <property type="molecule type" value="Genomic_DNA"/>
</dbReference>
<proteinExistence type="predicted"/>
<evidence type="ECO:0000313" key="2">
    <source>
        <dbReference type="Proteomes" id="UP001597203"/>
    </source>
</evidence>
<comment type="caution">
    <text evidence="1">The sequence shown here is derived from an EMBL/GenBank/DDBJ whole genome shotgun (WGS) entry which is preliminary data.</text>
</comment>
<gene>
    <name evidence="1" type="ORF">ACFQ24_15570</name>
</gene>
<keyword evidence="2" id="KW-1185">Reference proteome</keyword>
<evidence type="ECO:0000313" key="1">
    <source>
        <dbReference type="EMBL" id="MFD1106283.1"/>
    </source>
</evidence>
<accession>A0ABW3P4H1</accession>
<organism evidence="1 2">
    <name type="scientific">Sphingobium olei</name>
    <dbReference type="NCBI Taxonomy" id="420955"/>
    <lineage>
        <taxon>Bacteria</taxon>
        <taxon>Pseudomonadati</taxon>
        <taxon>Pseudomonadota</taxon>
        <taxon>Alphaproteobacteria</taxon>
        <taxon>Sphingomonadales</taxon>
        <taxon>Sphingomonadaceae</taxon>
        <taxon>Sphingobium</taxon>
    </lineage>
</organism>
<dbReference type="Proteomes" id="UP001597203">
    <property type="component" value="Unassembled WGS sequence"/>
</dbReference>
<sequence length="114" mass="13099">MTDKIKAVRIMCDFCADGVWSAPSIPNSTMEGFRVSDALWQRIQDWQRWHDSQDGTKWRDPDFDLTGFVAEGYAIARAVKAELPDWIVLYSDEALLEQSIDTGDKSIEWLIEMP</sequence>
<name>A0ABW3P4H1_9SPHN</name>